<comment type="similarity">
    <text evidence="1">Belongs to the sirtuin family. Class I subfamily.</text>
</comment>
<dbReference type="InterPro" id="IPR026591">
    <property type="entry name" value="Sirtuin_cat_small_dom_sf"/>
</dbReference>
<feature type="active site" description="Proton acceptor" evidence="4">
    <location>
        <position position="145"/>
    </location>
</feature>
<dbReference type="SUPFAM" id="SSF52467">
    <property type="entry name" value="DHS-like NAD/FAD-binding domain"/>
    <property type="match status" value="1"/>
</dbReference>
<dbReference type="STRING" id="983967.A0A1E4STW1"/>
<keyword evidence="2" id="KW-0808">Transferase</keyword>
<evidence type="ECO:0000256" key="2">
    <source>
        <dbReference type="ARBA" id="ARBA00022679"/>
    </source>
</evidence>
<dbReference type="Gene3D" id="3.40.50.1220">
    <property type="entry name" value="TPP-binding domain"/>
    <property type="match status" value="1"/>
</dbReference>
<dbReference type="AlphaFoldDB" id="A0A1E4STW1"/>
<dbReference type="Proteomes" id="UP000094801">
    <property type="component" value="Unassembled WGS sequence"/>
</dbReference>
<name>A0A1E4STW1_9ASCO</name>
<dbReference type="InterPro" id="IPR026590">
    <property type="entry name" value="Ssirtuin_cat_dom"/>
</dbReference>
<accession>A0A1E4STW1</accession>
<evidence type="ECO:0000256" key="4">
    <source>
        <dbReference type="PROSITE-ProRule" id="PRU00236"/>
    </source>
</evidence>
<dbReference type="OrthoDB" id="2919105at2759"/>
<evidence type="ECO:0000259" key="5">
    <source>
        <dbReference type="PROSITE" id="PS50305"/>
    </source>
</evidence>
<dbReference type="PANTHER" id="PTHR11085">
    <property type="entry name" value="NAD-DEPENDENT PROTEIN DEACYLASE SIRTUIN-5, MITOCHONDRIAL-RELATED"/>
    <property type="match status" value="1"/>
</dbReference>
<reference evidence="7" key="1">
    <citation type="submission" date="2016-04" db="EMBL/GenBank/DDBJ databases">
        <title>Comparative genomics of biotechnologically important yeasts.</title>
        <authorList>
            <consortium name="DOE Joint Genome Institute"/>
            <person name="Riley R."/>
            <person name="Haridas S."/>
            <person name="Wolfe K.H."/>
            <person name="Lopes M.R."/>
            <person name="Hittinger C.T."/>
            <person name="Goker M."/>
            <person name="Salamov A."/>
            <person name="Wisecaver J."/>
            <person name="Long T.M."/>
            <person name="Aerts A.L."/>
            <person name="Barry K."/>
            <person name="Choi C."/>
            <person name="Clum A."/>
            <person name="Coughlan A.Y."/>
            <person name="Deshpande S."/>
            <person name="Douglass A.P."/>
            <person name="Hanson S.J."/>
            <person name="Klenk H.-P."/>
            <person name="Labutti K."/>
            <person name="Lapidus A."/>
            <person name="Lindquist E."/>
            <person name="Lipzen A."/>
            <person name="Meier-Kolthoff J.P."/>
            <person name="Ohm R.A."/>
            <person name="Otillar R.P."/>
            <person name="Pangilinan J."/>
            <person name="Peng Y."/>
            <person name="Rokas A."/>
            <person name="Rosa C.A."/>
            <person name="Scheuner C."/>
            <person name="Sibirny A.A."/>
            <person name="Slot J.C."/>
            <person name="Stielow J.B."/>
            <person name="Sun H."/>
            <person name="Kurtzman C.P."/>
            <person name="Blackwell M."/>
            <person name="Grigoriev I.V."/>
            <person name="Jeffries T.W."/>
        </authorList>
    </citation>
    <scope>NUCLEOTIDE SEQUENCE [LARGE SCALE GENOMIC DNA]</scope>
    <source>
        <strain evidence="7">NRRL YB-2248</strain>
    </source>
</reference>
<keyword evidence="4" id="KW-0479">Metal-binding</keyword>
<feature type="binding site" evidence="4">
    <location>
        <position position="156"/>
    </location>
    <ligand>
        <name>Zn(2+)</name>
        <dbReference type="ChEBI" id="CHEBI:29105"/>
    </ligand>
</feature>
<evidence type="ECO:0000256" key="1">
    <source>
        <dbReference type="ARBA" id="ARBA00006924"/>
    </source>
</evidence>
<dbReference type="GO" id="GO:0046872">
    <property type="term" value="F:metal ion binding"/>
    <property type="evidence" value="ECO:0007669"/>
    <property type="project" value="UniProtKB-KW"/>
</dbReference>
<proteinExistence type="inferred from homology"/>
<evidence type="ECO:0000256" key="3">
    <source>
        <dbReference type="ARBA" id="ARBA00023027"/>
    </source>
</evidence>
<keyword evidence="4" id="KW-0862">Zinc</keyword>
<dbReference type="PROSITE" id="PS50305">
    <property type="entry name" value="SIRTUIN"/>
    <property type="match status" value="1"/>
</dbReference>
<protein>
    <recommendedName>
        <fullName evidence="5">Deacetylase sirtuin-type domain-containing protein</fullName>
    </recommendedName>
</protein>
<keyword evidence="3" id="KW-0520">NAD</keyword>
<dbReference type="InterPro" id="IPR050134">
    <property type="entry name" value="NAD-dep_sirtuin_deacylases"/>
</dbReference>
<keyword evidence="7" id="KW-1185">Reference proteome</keyword>
<feature type="binding site" evidence="4">
    <location>
        <position position="178"/>
    </location>
    <ligand>
        <name>Zn(2+)</name>
        <dbReference type="ChEBI" id="CHEBI:29105"/>
    </ligand>
</feature>
<dbReference type="Pfam" id="PF02146">
    <property type="entry name" value="SIR2"/>
    <property type="match status" value="1"/>
</dbReference>
<sequence>MKTITLDLENQIDLNKITKSIIKSKKIITLTGAGISCNAGIPDFRSTQGLYSKNLNNNIKGKDLFDISLFRNDSTIEIFCKFMEKLYTKTKIAKPTKTHEFIKNLKNHKKLIKCYTQNIDGLEKQCGLNLGYNENWKSIDVVQLHGDLNKLSCTLCYDEFQWDDENKALLKDGNMPECPTCLNKYRQREEMGKRLGGSSIGLLRPNIVLYGENHPFSEFIAKGFKIDLNKNPNLLLIFGTSLKVDGVRKLVKQLSKKIHQMKDGLVIFINNCDIGHCYWDDYIDYQIKVDCDEWCSYLEYNIPSLFKQPEPVMEQQQEEETSIKQKWLMKKLLVLKGNLN</sequence>
<gene>
    <name evidence="6" type="ORF">CANARDRAFT_178180</name>
</gene>
<feature type="domain" description="Deacetylase sirtuin-type" evidence="5">
    <location>
        <begin position="7"/>
        <end position="319"/>
    </location>
</feature>
<dbReference type="InterPro" id="IPR029035">
    <property type="entry name" value="DHS-like_NAD/FAD-binding_dom"/>
</dbReference>
<feature type="binding site" evidence="4">
    <location>
        <position position="181"/>
    </location>
    <ligand>
        <name>Zn(2+)</name>
        <dbReference type="ChEBI" id="CHEBI:29105"/>
    </ligand>
</feature>
<dbReference type="EMBL" id="KV453872">
    <property type="protein sequence ID" value="ODV82877.1"/>
    <property type="molecule type" value="Genomic_DNA"/>
</dbReference>
<evidence type="ECO:0000313" key="7">
    <source>
        <dbReference type="Proteomes" id="UP000094801"/>
    </source>
</evidence>
<dbReference type="Gene3D" id="3.30.1600.10">
    <property type="entry name" value="SIR2/SIRT2 'Small Domain"/>
    <property type="match status" value="1"/>
</dbReference>
<dbReference type="GO" id="GO:0017136">
    <property type="term" value="F:histone deacetylase activity, NAD-dependent"/>
    <property type="evidence" value="ECO:0007669"/>
    <property type="project" value="TreeGrafter"/>
</dbReference>
<dbReference type="InterPro" id="IPR003000">
    <property type="entry name" value="Sirtuin"/>
</dbReference>
<dbReference type="GO" id="GO:0070403">
    <property type="term" value="F:NAD+ binding"/>
    <property type="evidence" value="ECO:0007669"/>
    <property type="project" value="InterPro"/>
</dbReference>
<dbReference type="GO" id="GO:0005634">
    <property type="term" value="C:nucleus"/>
    <property type="evidence" value="ECO:0007669"/>
    <property type="project" value="TreeGrafter"/>
</dbReference>
<feature type="binding site" evidence="4">
    <location>
        <position position="153"/>
    </location>
    <ligand>
        <name>Zn(2+)</name>
        <dbReference type="ChEBI" id="CHEBI:29105"/>
    </ligand>
</feature>
<organism evidence="6 7">
    <name type="scientific">[Candida] arabinofermentans NRRL YB-2248</name>
    <dbReference type="NCBI Taxonomy" id="983967"/>
    <lineage>
        <taxon>Eukaryota</taxon>
        <taxon>Fungi</taxon>
        <taxon>Dikarya</taxon>
        <taxon>Ascomycota</taxon>
        <taxon>Saccharomycotina</taxon>
        <taxon>Pichiomycetes</taxon>
        <taxon>Pichiales</taxon>
        <taxon>Pichiaceae</taxon>
        <taxon>Ogataea</taxon>
        <taxon>Ogataea/Candida clade</taxon>
    </lineage>
</organism>
<dbReference type="PANTHER" id="PTHR11085:SF8">
    <property type="entry name" value="NAD-DEPENDENT HISTONE DEACETYLASE HST3"/>
    <property type="match status" value="1"/>
</dbReference>
<evidence type="ECO:0000313" key="6">
    <source>
        <dbReference type="EMBL" id="ODV82877.1"/>
    </source>
</evidence>